<dbReference type="EMBL" id="JACRSP010000003">
    <property type="protein sequence ID" value="MBC8536649.1"/>
    <property type="molecule type" value="Genomic_DNA"/>
</dbReference>
<protein>
    <submittedName>
        <fullName evidence="2">Uncharacterized protein</fullName>
    </submittedName>
</protein>
<reference evidence="2" key="1">
    <citation type="submission" date="2020-08" db="EMBL/GenBank/DDBJ databases">
        <title>Genome public.</title>
        <authorList>
            <person name="Liu C."/>
            <person name="Sun Q."/>
        </authorList>
    </citation>
    <scope>NUCLEOTIDE SEQUENCE</scope>
    <source>
        <strain evidence="2">BX7</strain>
    </source>
</reference>
<gene>
    <name evidence="2" type="ORF">H8695_08130</name>
</gene>
<comment type="caution">
    <text evidence="2">The sequence shown here is derived from an EMBL/GenBank/DDBJ whole genome shotgun (WGS) entry which is preliminary data.</text>
</comment>
<organism evidence="2 3">
    <name type="scientific">Feifania hominis</name>
    <dbReference type="NCBI Taxonomy" id="2763660"/>
    <lineage>
        <taxon>Bacteria</taxon>
        <taxon>Bacillati</taxon>
        <taxon>Bacillota</taxon>
        <taxon>Clostridia</taxon>
        <taxon>Eubacteriales</taxon>
        <taxon>Feifaniaceae</taxon>
        <taxon>Feifania</taxon>
    </lineage>
</organism>
<accession>A0A926DF42</accession>
<sequence>MKNPIEHPLNDEKVYDAIFDDPFELSIEDDPGGPEENPLQRVSYPKRAEPYEPNPVIRNFNAADDPDGPL</sequence>
<evidence type="ECO:0000256" key="1">
    <source>
        <dbReference type="SAM" id="MobiDB-lite"/>
    </source>
</evidence>
<proteinExistence type="predicted"/>
<dbReference type="Proteomes" id="UP000620366">
    <property type="component" value="Unassembled WGS sequence"/>
</dbReference>
<evidence type="ECO:0000313" key="3">
    <source>
        <dbReference type="Proteomes" id="UP000620366"/>
    </source>
</evidence>
<name>A0A926DF42_9FIRM</name>
<keyword evidence="3" id="KW-1185">Reference proteome</keyword>
<dbReference type="RefSeq" id="WP_249300487.1">
    <property type="nucleotide sequence ID" value="NZ_JACRSP010000003.1"/>
</dbReference>
<feature type="region of interest" description="Disordered" evidence="1">
    <location>
        <begin position="46"/>
        <end position="70"/>
    </location>
</feature>
<dbReference type="AlphaFoldDB" id="A0A926DF42"/>
<evidence type="ECO:0000313" key="2">
    <source>
        <dbReference type="EMBL" id="MBC8536649.1"/>
    </source>
</evidence>